<feature type="domain" description="GST N-terminal" evidence="3">
    <location>
        <begin position="18"/>
        <end position="98"/>
    </location>
</feature>
<evidence type="ECO:0000313" key="6">
    <source>
        <dbReference type="EMBL" id="SSX35859.1"/>
    </source>
</evidence>
<dbReference type="SUPFAM" id="SSF47616">
    <property type="entry name" value="GST C-terminal domain-like"/>
    <property type="match status" value="1"/>
</dbReference>
<dbReference type="SFLD" id="SFLDG00358">
    <property type="entry name" value="Main_(cytGST)"/>
    <property type="match status" value="1"/>
</dbReference>
<dbReference type="InterPro" id="IPR050983">
    <property type="entry name" value="GST_Omega/HSP26"/>
</dbReference>
<dbReference type="GO" id="GO:0004364">
    <property type="term" value="F:glutathione transferase activity"/>
    <property type="evidence" value="ECO:0007669"/>
    <property type="project" value="InterPro"/>
</dbReference>
<dbReference type="InterPro" id="IPR005442">
    <property type="entry name" value="GST_omega"/>
</dbReference>
<dbReference type="PROSITE" id="PS50405">
    <property type="entry name" value="GST_CTER"/>
    <property type="match status" value="1"/>
</dbReference>
<dbReference type="PRINTS" id="PR01625">
    <property type="entry name" value="GSTRNSFRASEO"/>
</dbReference>
<protein>
    <submittedName>
        <fullName evidence="6">CSON011510 protein</fullName>
    </submittedName>
</protein>
<dbReference type="InterPro" id="IPR010987">
    <property type="entry name" value="Glutathione-S-Trfase_C-like"/>
</dbReference>
<proteinExistence type="inferred from homology"/>
<dbReference type="InterPro" id="IPR004045">
    <property type="entry name" value="Glutathione_S-Trfase_N"/>
</dbReference>
<comment type="similarity">
    <text evidence="1">Belongs to the GST superfamily. Omega family.</text>
</comment>
<reference evidence="6" key="2">
    <citation type="submission" date="2018-07" db="EMBL/GenBank/DDBJ databases">
        <authorList>
            <person name="Quirk P.G."/>
            <person name="Krulwich T.A."/>
        </authorList>
    </citation>
    <scope>NUCLEOTIDE SEQUENCE</scope>
</reference>
<dbReference type="SFLD" id="SFLDS00019">
    <property type="entry name" value="Glutathione_Transferase_(cytos"/>
    <property type="match status" value="1"/>
</dbReference>
<dbReference type="EMBL" id="UFQS01005013">
    <property type="protein sequence ID" value="SSX16664.1"/>
    <property type="molecule type" value="Genomic_DNA"/>
</dbReference>
<name>A0A336N2M2_CULSO</name>
<reference evidence="5" key="1">
    <citation type="submission" date="2018-04" db="EMBL/GenBank/DDBJ databases">
        <authorList>
            <person name="Go L.Y."/>
            <person name="Mitchell J.A."/>
        </authorList>
    </citation>
    <scope>NUCLEOTIDE SEQUENCE</scope>
    <source>
        <tissue evidence="5">Whole organism</tissue>
    </source>
</reference>
<dbReference type="InterPro" id="IPR040079">
    <property type="entry name" value="Glutathione_S-Trfase"/>
</dbReference>
<evidence type="ECO:0000256" key="2">
    <source>
        <dbReference type="ARBA" id="ARBA00023002"/>
    </source>
</evidence>
<dbReference type="GO" id="GO:0045174">
    <property type="term" value="F:glutathione dehydrogenase (ascorbate) activity"/>
    <property type="evidence" value="ECO:0007669"/>
    <property type="project" value="TreeGrafter"/>
</dbReference>
<dbReference type="Pfam" id="PF13410">
    <property type="entry name" value="GST_C_2"/>
    <property type="match status" value="1"/>
</dbReference>
<feature type="domain" description="GST C-terminal" evidence="4">
    <location>
        <begin position="103"/>
        <end position="239"/>
    </location>
</feature>
<dbReference type="FunFam" id="1.20.1050.10:FF:000009">
    <property type="entry name" value="Glutathione S-transferase omega-1"/>
    <property type="match status" value="1"/>
</dbReference>
<dbReference type="Gene3D" id="3.40.30.10">
    <property type="entry name" value="Glutaredoxin"/>
    <property type="match status" value="1"/>
</dbReference>
<evidence type="ECO:0000259" key="3">
    <source>
        <dbReference type="PROSITE" id="PS50404"/>
    </source>
</evidence>
<sequence>MNKHKHLIKGSYIPALGNQLVLYTNGICPFSHRIHLILNAKRIPYQTIYIDIFSKPSWFTQKSPLNLVPVLEAHDKTGSVIDSVLIAEYMDDKYPDQKLLPTDPYRKVRDKILILRFNAVLYAVEKIFNPFHNMSSSINNPKIIDKVAQELFDGLEIFENELKKRKSKFFSGSSPGMVDYMIWPWIERIYVLPRIDRKFDLDRKRFDKIVGWCDSMFIDPIVKSCALTPDYYHEMFKLIKHNKFSTSIEFVDIAAVKRDKSKDELFDM</sequence>
<dbReference type="PANTHER" id="PTHR43968:SF6">
    <property type="entry name" value="GLUTATHIONE S-TRANSFERASE OMEGA"/>
    <property type="match status" value="1"/>
</dbReference>
<dbReference type="PANTHER" id="PTHR43968">
    <property type="match status" value="1"/>
</dbReference>
<evidence type="ECO:0000259" key="4">
    <source>
        <dbReference type="PROSITE" id="PS50405"/>
    </source>
</evidence>
<keyword evidence="2" id="KW-0560">Oxidoreductase</keyword>
<organism evidence="6">
    <name type="scientific">Culicoides sonorensis</name>
    <name type="common">Biting midge</name>
    <dbReference type="NCBI Taxonomy" id="179676"/>
    <lineage>
        <taxon>Eukaryota</taxon>
        <taxon>Metazoa</taxon>
        <taxon>Ecdysozoa</taxon>
        <taxon>Arthropoda</taxon>
        <taxon>Hexapoda</taxon>
        <taxon>Insecta</taxon>
        <taxon>Pterygota</taxon>
        <taxon>Neoptera</taxon>
        <taxon>Endopterygota</taxon>
        <taxon>Diptera</taxon>
        <taxon>Nematocera</taxon>
        <taxon>Chironomoidea</taxon>
        <taxon>Ceratopogonidae</taxon>
        <taxon>Ceratopogoninae</taxon>
        <taxon>Culicoides</taxon>
        <taxon>Monoculicoides</taxon>
    </lineage>
</organism>
<dbReference type="Pfam" id="PF13417">
    <property type="entry name" value="GST_N_3"/>
    <property type="match status" value="1"/>
</dbReference>
<dbReference type="FunFam" id="3.40.30.10:FF:000123">
    <property type="entry name" value="Glutathione transferase o1"/>
    <property type="match status" value="1"/>
</dbReference>
<dbReference type="GO" id="GO:0006749">
    <property type="term" value="P:glutathione metabolic process"/>
    <property type="evidence" value="ECO:0007669"/>
    <property type="project" value="TreeGrafter"/>
</dbReference>
<accession>A0A336N2M2</accession>
<dbReference type="EMBL" id="UFQT01005013">
    <property type="protein sequence ID" value="SSX35859.1"/>
    <property type="molecule type" value="Genomic_DNA"/>
</dbReference>
<dbReference type="PROSITE" id="PS50404">
    <property type="entry name" value="GST_NTER"/>
    <property type="match status" value="1"/>
</dbReference>
<dbReference type="VEuPathDB" id="VectorBase:CSON011510"/>
<dbReference type="AlphaFoldDB" id="A0A336N2M2"/>
<gene>
    <name evidence="6" type="primary">CSON011510</name>
</gene>
<dbReference type="GO" id="GO:0005737">
    <property type="term" value="C:cytoplasm"/>
    <property type="evidence" value="ECO:0007669"/>
    <property type="project" value="InterPro"/>
</dbReference>
<evidence type="ECO:0000256" key="1">
    <source>
        <dbReference type="ARBA" id="ARBA00011067"/>
    </source>
</evidence>
<dbReference type="InterPro" id="IPR036282">
    <property type="entry name" value="Glutathione-S-Trfase_C_sf"/>
</dbReference>
<dbReference type="InterPro" id="IPR036249">
    <property type="entry name" value="Thioredoxin-like_sf"/>
</dbReference>
<evidence type="ECO:0000313" key="5">
    <source>
        <dbReference type="EMBL" id="SSX16664.1"/>
    </source>
</evidence>
<dbReference type="Gene3D" id="1.20.1050.10">
    <property type="match status" value="1"/>
</dbReference>
<dbReference type="SUPFAM" id="SSF52833">
    <property type="entry name" value="Thioredoxin-like"/>
    <property type="match status" value="1"/>
</dbReference>